<accession>A0AAW0Q2E7</accession>
<evidence type="ECO:0000256" key="1">
    <source>
        <dbReference type="SAM" id="Coils"/>
    </source>
</evidence>
<gene>
    <name evidence="2" type="ORF">WMY93_000430</name>
</gene>
<dbReference type="AlphaFoldDB" id="A0AAW0Q2E7"/>
<comment type="caution">
    <text evidence="2">The sequence shown here is derived from an EMBL/GenBank/DDBJ whole genome shotgun (WGS) entry which is preliminary data.</text>
</comment>
<keyword evidence="3" id="KW-1185">Reference proteome</keyword>
<protein>
    <recommendedName>
        <fullName evidence="4">Endosome-associated-trafficking regulator 1</fullName>
    </recommendedName>
</protein>
<evidence type="ECO:0000313" key="2">
    <source>
        <dbReference type="EMBL" id="KAK7944702.1"/>
    </source>
</evidence>
<evidence type="ECO:0000313" key="3">
    <source>
        <dbReference type="Proteomes" id="UP001460270"/>
    </source>
</evidence>
<reference evidence="3" key="1">
    <citation type="submission" date="2024-04" db="EMBL/GenBank/DDBJ databases">
        <title>Salinicola lusitanus LLJ914,a marine bacterium isolated from the Okinawa Trough.</title>
        <authorList>
            <person name="Li J."/>
        </authorList>
    </citation>
    <scope>NUCLEOTIDE SEQUENCE [LARGE SCALE GENOMIC DNA]</scope>
</reference>
<sequence length="184" mass="21579">MEMSKNWEDYTPEDNEALYTEDFDLMKELGLRPAEEEQTSAAGAAAAPTVRLQPNLLEKSNTRTSEEEVVWLKQQLLREKQLRQKAEDEVGMTLVRLRLEMASKVSDAQTREDRLLKELEGLKMLREREQEEHSAALKVNIEEIHRLQQQNERVTKQHQVSQRLLKEANQLVRLMRLNWTNSPE</sequence>
<evidence type="ECO:0008006" key="4">
    <source>
        <dbReference type="Google" id="ProtNLM"/>
    </source>
</evidence>
<proteinExistence type="predicted"/>
<feature type="coiled-coil region" evidence="1">
    <location>
        <begin position="112"/>
        <end position="157"/>
    </location>
</feature>
<name>A0AAW0Q2E7_9GOBI</name>
<dbReference type="EMBL" id="JBBPFD010000001">
    <property type="protein sequence ID" value="KAK7944702.1"/>
    <property type="molecule type" value="Genomic_DNA"/>
</dbReference>
<organism evidence="2 3">
    <name type="scientific">Mugilogobius chulae</name>
    <name type="common">yellowstripe goby</name>
    <dbReference type="NCBI Taxonomy" id="88201"/>
    <lineage>
        <taxon>Eukaryota</taxon>
        <taxon>Metazoa</taxon>
        <taxon>Chordata</taxon>
        <taxon>Craniata</taxon>
        <taxon>Vertebrata</taxon>
        <taxon>Euteleostomi</taxon>
        <taxon>Actinopterygii</taxon>
        <taxon>Neopterygii</taxon>
        <taxon>Teleostei</taxon>
        <taxon>Neoteleostei</taxon>
        <taxon>Acanthomorphata</taxon>
        <taxon>Gobiaria</taxon>
        <taxon>Gobiiformes</taxon>
        <taxon>Gobioidei</taxon>
        <taxon>Gobiidae</taxon>
        <taxon>Gobionellinae</taxon>
        <taxon>Mugilogobius</taxon>
    </lineage>
</organism>
<keyword evidence="1" id="KW-0175">Coiled coil</keyword>
<dbReference type="Proteomes" id="UP001460270">
    <property type="component" value="Unassembled WGS sequence"/>
</dbReference>